<protein>
    <submittedName>
        <fullName evidence="1">Uncharacterized protein</fullName>
    </submittedName>
</protein>
<name>A0A8S0ZSY4_ARCPL</name>
<dbReference type="Proteomes" id="UP000494106">
    <property type="component" value="Unassembled WGS sequence"/>
</dbReference>
<keyword evidence="2" id="KW-1185">Reference proteome</keyword>
<proteinExistence type="predicted"/>
<reference evidence="1 2" key="1">
    <citation type="submission" date="2020-04" db="EMBL/GenBank/DDBJ databases">
        <authorList>
            <person name="Wallbank WR R."/>
            <person name="Pardo Diaz C."/>
            <person name="Kozak K."/>
            <person name="Martin S."/>
            <person name="Jiggins C."/>
            <person name="Moest M."/>
            <person name="Warren A I."/>
            <person name="Byers J.R.P. K."/>
            <person name="Montejo-Kovacevich G."/>
            <person name="Yen C E."/>
        </authorList>
    </citation>
    <scope>NUCLEOTIDE SEQUENCE [LARGE SCALE GENOMIC DNA]</scope>
</reference>
<comment type="caution">
    <text evidence="1">The sequence shown here is derived from an EMBL/GenBank/DDBJ whole genome shotgun (WGS) entry which is preliminary data.</text>
</comment>
<accession>A0A8S0ZSY4</accession>
<dbReference type="OrthoDB" id="8050636at2759"/>
<dbReference type="EMBL" id="CADEBC010000488">
    <property type="protein sequence ID" value="CAB3236950.1"/>
    <property type="molecule type" value="Genomic_DNA"/>
</dbReference>
<evidence type="ECO:0000313" key="2">
    <source>
        <dbReference type="Proteomes" id="UP000494106"/>
    </source>
</evidence>
<dbReference type="Gene3D" id="3.40.190.10">
    <property type="entry name" value="Periplasmic binding protein-like II"/>
    <property type="match status" value="1"/>
</dbReference>
<evidence type="ECO:0000313" key="1">
    <source>
        <dbReference type="EMBL" id="CAB3236950.1"/>
    </source>
</evidence>
<dbReference type="AlphaFoldDB" id="A0A8S0ZSY4"/>
<organism evidence="1 2">
    <name type="scientific">Arctia plantaginis</name>
    <name type="common">Wood tiger moth</name>
    <name type="synonym">Phalaena plantaginis</name>
    <dbReference type="NCBI Taxonomy" id="874455"/>
    <lineage>
        <taxon>Eukaryota</taxon>
        <taxon>Metazoa</taxon>
        <taxon>Ecdysozoa</taxon>
        <taxon>Arthropoda</taxon>
        <taxon>Hexapoda</taxon>
        <taxon>Insecta</taxon>
        <taxon>Pterygota</taxon>
        <taxon>Neoptera</taxon>
        <taxon>Endopterygota</taxon>
        <taxon>Lepidoptera</taxon>
        <taxon>Glossata</taxon>
        <taxon>Ditrysia</taxon>
        <taxon>Noctuoidea</taxon>
        <taxon>Erebidae</taxon>
        <taxon>Arctiinae</taxon>
        <taxon>Arctia</taxon>
    </lineage>
</organism>
<sequence length="151" mass="16825">MYEKKLKKINVCPLFVSTFIQPPYMNILNGTPIGANGDLLRIIAYGLNSTLVMIISHRGDGWGFRDENGTWMGSFGDIYDDLANVSMTSAAVTLSRFLTFQISRPYCTLPVVWVTHPVTLQNAALKLLYPLKEDARIALIVSFAFVILCGF</sequence>
<dbReference type="SUPFAM" id="SSF53850">
    <property type="entry name" value="Periplasmic binding protein-like II"/>
    <property type="match status" value="1"/>
</dbReference>
<gene>
    <name evidence="1" type="ORF">APLA_LOCUS6777</name>
</gene>